<evidence type="ECO:0000313" key="3">
    <source>
        <dbReference type="Proteomes" id="UP000299084"/>
    </source>
</evidence>
<feature type="compositionally biased region" description="Low complexity" evidence="1">
    <location>
        <begin position="150"/>
        <end position="165"/>
    </location>
</feature>
<gene>
    <name evidence="2" type="ORF">Cadr_000016464</name>
</gene>
<organism evidence="2 3">
    <name type="scientific">Camelus dromedarius</name>
    <name type="common">Dromedary</name>
    <name type="synonym">Arabian camel</name>
    <dbReference type="NCBI Taxonomy" id="9838"/>
    <lineage>
        <taxon>Eukaryota</taxon>
        <taxon>Metazoa</taxon>
        <taxon>Chordata</taxon>
        <taxon>Craniata</taxon>
        <taxon>Vertebrata</taxon>
        <taxon>Euteleostomi</taxon>
        <taxon>Mammalia</taxon>
        <taxon>Eutheria</taxon>
        <taxon>Laurasiatheria</taxon>
        <taxon>Artiodactyla</taxon>
        <taxon>Tylopoda</taxon>
        <taxon>Camelidae</taxon>
        <taxon>Camelus</taxon>
    </lineage>
</organism>
<dbReference type="EMBL" id="JWIN03000004">
    <property type="protein sequence ID" value="KAB1280579.1"/>
    <property type="molecule type" value="Genomic_DNA"/>
</dbReference>
<dbReference type="AlphaFoldDB" id="A0A5N4EBS2"/>
<comment type="caution">
    <text evidence="2">The sequence shown here is derived from an EMBL/GenBank/DDBJ whole genome shotgun (WGS) entry which is preliminary data.</text>
</comment>
<reference evidence="2 3" key="1">
    <citation type="journal article" date="2019" name="Mol. Ecol. Resour.">
        <title>Improving Illumina assemblies with Hi-C and long reads: an example with the North African dromedary.</title>
        <authorList>
            <person name="Elbers J.P."/>
            <person name="Rogers M.F."/>
            <person name="Perelman P.L."/>
            <person name="Proskuryakova A.A."/>
            <person name="Serdyukova N.A."/>
            <person name="Johnson W.E."/>
            <person name="Horin P."/>
            <person name="Corander J."/>
            <person name="Murphy D."/>
            <person name="Burger P.A."/>
        </authorList>
    </citation>
    <scope>NUCLEOTIDE SEQUENCE [LARGE SCALE GENOMIC DNA]</scope>
    <source>
        <strain evidence="2">Drom800</strain>
        <tissue evidence="2">Blood</tissue>
    </source>
</reference>
<accession>A0A5N4EBS2</accession>
<proteinExistence type="predicted"/>
<sequence length="194" mass="21186">MVALLASQLHPLGLALLSHLLSVFLDVCVSLANLLRPWRSKMASLHLLEVACSGAVSSNKADVQMGQEVRRQWVLGRQVREKGGMRGKVRGPPSGLPMTGAVCHRVVVVKAGNWRGWRRRHRAGAGYPGSGHVREQDKGTQRRKPAAPGVRAPVSSPRSEPVPSRTAGKPSWPFKEGGRRWHPHSWPSAETARS</sequence>
<name>A0A5N4EBS2_CAMDR</name>
<dbReference type="Proteomes" id="UP000299084">
    <property type="component" value="Unassembled WGS sequence"/>
</dbReference>
<feature type="region of interest" description="Disordered" evidence="1">
    <location>
        <begin position="120"/>
        <end position="194"/>
    </location>
</feature>
<evidence type="ECO:0000256" key="1">
    <source>
        <dbReference type="SAM" id="MobiDB-lite"/>
    </source>
</evidence>
<protein>
    <submittedName>
        <fullName evidence="2">Uncharacterized protein</fullName>
    </submittedName>
</protein>
<keyword evidence="3" id="KW-1185">Reference proteome</keyword>
<evidence type="ECO:0000313" key="2">
    <source>
        <dbReference type="EMBL" id="KAB1280579.1"/>
    </source>
</evidence>